<feature type="domain" description="G5" evidence="2">
    <location>
        <begin position="272"/>
        <end position="353"/>
    </location>
</feature>
<dbReference type="InterPro" id="IPR036779">
    <property type="entry name" value="LysM_dom_sf"/>
</dbReference>
<dbReference type="Pfam" id="PF01551">
    <property type="entry name" value="Peptidase_M23"/>
    <property type="match status" value="1"/>
</dbReference>
<reference evidence="4 5" key="1">
    <citation type="submission" date="2016-10" db="EMBL/GenBank/DDBJ databases">
        <authorList>
            <person name="de Groot N.N."/>
        </authorList>
    </citation>
    <scope>NUCLEOTIDE SEQUENCE [LARGE SCALE GENOMIC DNA]</scope>
    <source>
        <strain evidence="4 5">DSM 23310</strain>
    </source>
</reference>
<dbReference type="PANTHER" id="PTHR21666:SF270">
    <property type="entry name" value="MUREIN HYDROLASE ACTIVATOR ENVC"/>
    <property type="match status" value="1"/>
</dbReference>
<keyword evidence="1" id="KW-0732">Signal</keyword>
<dbReference type="Pfam" id="PF07501">
    <property type="entry name" value="G5"/>
    <property type="match status" value="1"/>
</dbReference>
<dbReference type="RefSeq" id="WP_093753397.1">
    <property type="nucleotide sequence ID" value="NZ_BSYN01000015.1"/>
</dbReference>
<name>A0A1H3AK25_9FIRM</name>
<dbReference type="CDD" id="cd00118">
    <property type="entry name" value="LysM"/>
    <property type="match status" value="1"/>
</dbReference>
<dbReference type="OrthoDB" id="9809488at2"/>
<dbReference type="AlphaFoldDB" id="A0A1H3AK25"/>
<proteinExistence type="predicted"/>
<gene>
    <name evidence="4" type="ORF">SAMN05660923_02059</name>
</gene>
<dbReference type="PROSITE" id="PS51782">
    <property type="entry name" value="LYSM"/>
    <property type="match status" value="1"/>
</dbReference>
<dbReference type="Proteomes" id="UP000198828">
    <property type="component" value="Unassembled WGS sequence"/>
</dbReference>
<dbReference type="SUPFAM" id="SSF51261">
    <property type="entry name" value="Duplicated hybrid motif"/>
    <property type="match status" value="1"/>
</dbReference>
<dbReference type="Gene3D" id="2.70.70.10">
    <property type="entry name" value="Glucose Permease (Domain IIA)"/>
    <property type="match status" value="1"/>
</dbReference>
<evidence type="ECO:0000313" key="5">
    <source>
        <dbReference type="Proteomes" id="UP000198828"/>
    </source>
</evidence>
<dbReference type="GO" id="GO:0004222">
    <property type="term" value="F:metalloendopeptidase activity"/>
    <property type="evidence" value="ECO:0007669"/>
    <property type="project" value="TreeGrafter"/>
</dbReference>
<dbReference type="SMART" id="SM01208">
    <property type="entry name" value="G5"/>
    <property type="match status" value="1"/>
</dbReference>
<feature type="domain" description="LysM" evidence="3">
    <location>
        <begin position="222"/>
        <end position="266"/>
    </location>
</feature>
<dbReference type="SMART" id="SM00257">
    <property type="entry name" value="LysM"/>
    <property type="match status" value="1"/>
</dbReference>
<protein>
    <submittedName>
        <fullName evidence="4">Murein DD-endopeptidase MepM and murein hydrolase activator NlpD, contain LysM domain</fullName>
    </submittedName>
</protein>
<dbReference type="InterPro" id="IPR050570">
    <property type="entry name" value="Cell_wall_metabolism_enzyme"/>
</dbReference>
<evidence type="ECO:0000256" key="1">
    <source>
        <dbReference type="ARBA" id="ARBA00022729"/>
    </source>
</evidence>
<sequence>MDKPEHKGLENQVLTLIRNKVIDKTNKLKNRFKEEPKFRKAITLTMLFVITSLLLTTYKINEIRTRAYVVYFGEDQIGIVREQEEALNILSDIKRELSSKYNIDIVLNKDINFEDTHAKDELLSSPSEIKNNIRSKISFLVSGYALIVDGEELAYTKKKEDLEYVIETIKNQYLEGIDENSSLEEVSFVENVRIEKRDIPLNKLSDKEELLDHIKNGGEEIKTHIVEVGESLWTIAKIYDVNVDDLIEANSDKDPERLQIGDEIKLFRPKSLLTVKTVERIQYKEYTDYEVMVEYDDKMYKTEKKVKVKGEEGESEYIAKIIKHNGAIVEKEILEEKVIKEPKNELVVQGTKELPKTAATGVFLMPTRGYISSRYGMRSGRMHRGLDIAAKIGTPIKAADGGKVTFVGRKGAYGNLVEIDHENGYVTRYAHCNTIKVKKGDRVYKGQVIATVGNTGRSTGAHLHFEIIKNGKYQNPSSYVK</sequence>
<dbReference type="InterPro" id="IPR018392">
    <property type="entry name" value="LysM"/>
</dbReference>
<evidence type="ECO:0000313" key="4">
    <source>
        <dbReference type="EMBL" id="SDX30060.1"/>
    </source>
</evidence>
<dbReference type="SUPFAM" id="SSF54106">
    <property type="entry name" value="LysM domain"/>
    <property type="match status" value="1"/>
</dbReference>
<organism evidence="4 5">
    <name type="scientific">Tepidimicrobium xylanilyticum</name>
    <dbReference type="NCBI Taxonomy" id="1123352"/>
    <lineage>
        <taxon>Bacteria</taxon>
        <taxon>Bacillati</taxon>
        <taxon>Bacillota</taxon>
        <taxon>Tissierellia</taxon>
        <taxon>Tissierellales</taxon>
        <taxon>Tepidimicrobiaceae</taxon>
        <taxon>Tepidimicrobium</taxon>
    </lineage>
</organism>
<evidence type="ECO:0000259" key="2">
    <source>
        <dbReference type="PROSITE" id="PS51109"/>
    </source>
</evidence>
<dbReference type="Gene3D" id="2.20.230.10">
    <property type="entry name" value="Resuscitation-promoting factor rpfb"/>
    <property type="match status" value="1"/>
</dbReference>
<dbReference type="Gene3D" id="3.10.350.10">
    <property type="entry name" value="LysM domain"/>
    <property type="match status" value="1"/>
</dbReference>
<dbReference type="InterPro" id="IPR016047">
    <property type="entry name" value="M23ase_b-sheet_dom"/>
</dbReference>
<evidence type="ECO:0000259" key="3">
    <source>
        <dbReference type="PROSITE" id="PS51782"/>
    </source>
</evidence>
<accession>A0A1H3AK25</accession>
<dbReference type="Pfam" id="PF01476">
    <property type="entry name" value="LysM"/>
    <property type="match status" value="1"/>
</dbReference>
<dbReference type="EMBL" id="FNNG01000009">
    <property type="protein sequence ID" value="SDX30060.1"/>
    <property type="molecule type" value="Genomic_DNA"/>
</dbReference>
<dbReference type="InterPro" id="IPR011098">
    <property type="entry name" value="G5_dom"/>
</dbReference>
<keyword evidence="5" id="KW-1185">Reference proteome</keyword>
<dbReference type="PANTHER" id="PTHR21666">
    <property type="entry name" value="PEPTIDASE-RELATED"/>
    <property type="match status" value="1"/>
</dbReference>
<dbReference type="PROSITE" id="PS51109">
    <property type="entry name" value="G5"/>
    <property type="match status" value="1"/>
</dbReference>
<dbReference type="InterPro" id="IPR011055">
    <property type="entry name" value="Dup_hybrid_motif"/>
</dbReference>
<dbReference type="CDD" id="cd12797">
    <property type="entry name" value="M23_peptidase"/>
    <property type="match status" value="1"/>
</dbReference>
<keyword evidence="4" id="KW-0378">Hydrolase</keyword>